<dbReference type="Proteomes" id="UP000755585">
    <property type="component" value="Unassembled WGS sequence"/>
</dbReference>
<reference evidence="1 2" key="1">
    <citation type="submission" date="2021-03" db="EMBL/GenBank/DDBJ databases">
        <title>Sequencing the genomes of 1000 actinobacteria strains.</title>
        <authorList>
            <person name="Klenk H.-P."/>
        </authorList>
    </citation>
    <scope>NUCLEOTIDE SEQUENCE [LARGE SCALE GENOMIC DNA]</scope>
    <source>
        <strain evidence="1 2">DSM 18824</strain>
    </source>
</reference>
<evidence type="ECO:0000313" key="2">
    <source>
        <dbReference type="Proteomes" id="UP000755585"/>
    </source>
</evidence>
<proteinExistence type="predicted"/>
<sequence length="346" mass="37803">MQPLENFRTLVALRAKRGEFTALEALRADQAVQPLLMLDSVPEDKVERLLNGVEKAVRGLWTLGRSAMIDTTRLTSTPGAGAVLERLNHRLQPTAALFMEDEAVPFVPVVHTGADPALLTRVGQLSGEMGQGCAVRVDVRRTAPEALGRFVERLAFDPTRVDLVLDAGYVAGPGQRLVDVVLVLLDSVPASREYRSITVLSGSVPQELEQIHHWEQPRFEEVLWHTVRTATSDRIRFGDYGAVHPAPGEPWRSNHINLKYTCTDHWLYLRERLREADGDNARASTLRLVSGELVNSGSFSGADYSWGDDRLAEAADGGGHGLGGTSVPVAFATSHHLAYLGEFAAA</sequence>
<protein>
    <recommendedName>
        <fullName evidence="3">T4 beta protein</fullName>
    </recommendedName>
</protein>
<evidence type="ECO:0000313" key="1">
    <source>
        <dbReference type="EMBL" id="MBP2352323.1"/>
    </source>
</evidence>
<name>A0ABS4UKZ2_9ACTN</name>
<accession>A0ABS4UKZ2</accession>
<gene>
    <name evidence="1" type="ORF">JOF29_003406</name>
</gene>
<keyword evidence="2" id="KW-1185">Reference proteome</keyword>
<dbReference type="EMBL" id="JAGINT010000001">
    <property type="protein sequence ID" value="MBP2352323.1"/>
    <property type="molecule type" value="Genomic_DNA"/>
</dbReference>
<dbReference type="Pfam" id="PF14350">
    <property type="entry name" value="Beta_protein"/>
    <property type="match status" value="1"/>
</dbReference>
<organism evidence="1 2">
    <name type="scientific">Kribbella aluminosa</name>
    <dbReference type="NCBI Taxonomy" id="416017"/>
    <lineage>
        <taxon>Bacteria</taxon>
        <taxon>Bacillati</taxon>
        <taxon>Actinomycetota</taxon>
        <taxon>Actinomycetes</taxon>
        <taxon>Propionibacteriales</taxon>
        <taxon>Kribbellaceae</taxon>
        <taxon>Kribbella</taxon>
    </lineage>
</organism>
<dbReference type="InterPro" id="IPR025683">
    <property type="entry name" value="Protein_beta"/>
</dbReference>
<evidence type="ECO:0008006" key="3">
    <source>
        <dbReference type="Google" id="ProtNLM"/>
    </source>
</evidence>
<comment type="caution">
    <text evidence="1">The sequence shown here is derived from an EMBL/GenBank/DDBJ whole genome shotgun (WGS) entry which is preliminary data.</text>
</comment>
<dbReference type="RefSeq" id="WP_209695092.1">
    <property type="nucleotide sequence ID" value="NZ_BAAAVU010000009.1"/>
</dbReference>